<evidence type="ECO:0000259" key="2">
    <source>
        <dbReference type="Pfam" id="PF00561"/>
    </source>
</evidence>
<evidence type="ECO:0000313" key="3">
    <source>
        <dbReference type="EMBL" id="MFC7278413.1"/>
    </source>
</evidence>
<gene>
    <name evidence="3" type="ORF">ACFQS1_30900</name>
</gene>
<dbReference type="InterPro" id="IPR000073">
    <property type="entry name" value="AB_hydrolase_1"/>
</dbReference>
<keyword evidence="4" id="KW-1185">Reference proteome</keyword>
<dbReference type="Pfam" id="PF00561">
    <property type="entry name" value="Abhydrolase_1"/>
    <property type="match status" value="1"/>
</dbReference>
<feature type="compositionally biased region" description="Polar residues" evidence="1">
    <location>
        <begin position="162"/>
        <end position="180"/>
    </location>
</feature>
<keyword evidence="3" id="KW-0378">Hydrolase</keyword>
<name>A0ABW2I0R5_9ACTN</name>
<dbReference type="Proteomes" id="UP001596548">
    <property type="component" value="Unassembled WGS sequence"/>
</dbReference>
<feature type="domain" description="AB hydrolase-1" evidence="2">
    <location>
        <begin position="48"/>
        <end position="136"/>
    </location>
</feature>
<dbReference type="InterPro" id="IPR029058">
    <property type="entry name" value="AB_hydrolase_fold"/>
</dbReference>
<dbReference type="InterPro" id="IPR050471">
    <property type="entry name" value="AB_hydrolase"/>
</dbReference>
<dbReference type="PANTHER" id="PTHR43433">
    <property type="entry name" value="HYDROLASE, ALPHA/BETA FOLD FAMILY PROTEIN"/>
    <property type="match status" value="1"/>
</dbReference>
<comment type="caution">
    <text evidence="3">The sequence shown here is derived from an EMBL/GenBank/DDBJ whole genome shotgun (WGS) entry which is preliminary data.</text>
</comment>
<dbReference type="PANTHER" id="PTHR43433:SF5">
    <property type="entry name" value="AB HYDROLASE-1 DOMAIN-CONTAINING PROTEIN"/>
    <property type="match status" value="1"/>
</dbReference>
<accession>A0ABW2I0R5</accession>
<dbReference type="EMBL" id="JBHTBJ010000032">
    <property type="protein sequence ID" value="MFC7278413.1"/>
    <property type="molecule type" value="Genomic_DNA"/>
</dbReference>
<dbReference type="Gene3D" id="3.40.50.1820">
    <property type="entry name" value="alpha/beta hydrolase"/>
    <property type="match status" value="1"/>
</dbReference>
<dbReference type="GO" id="GO:0016787">
    <property type="term" value="F:hydrolase activity"/>
    <property type="evidence" value="ECO:0007669"/>
    <property type="project" value="UniProtKB-KW"/>
</dbReference>
<evidence type="ECO:0000313" key="4">
    <source>
        <dbReference type="Proteomes" id="UP001596548"/>
    </source>
</evidence>
<evidence type="ECO:0000256" key="1">
    <source>
        <dbReference type="SAM" id="MobiDB-lite"/>
    </source>
</evidence>
<dbReference type="SUPFAM" id="SSF53474">
    <property type="entry name" value="alpha/beta-Hydrolases"/>
    <property type="match status" value="1"/>
</dbReference>
<protein>
    <submittedName>
        <fullName evidence="3">Alpha/beta fold hydrolase</fullName>
    </submittedName>
</protein>
<proteinExistence type="predicted"/>
<organism evidence="3 4">
    <name type="scientific">Paractinoplanes rhizophilus</name>
    <dbReference type="NCBI Taxonomy" id="1416877"/>
    <lineage>
        <taxon>Bacteria</taxon>
        <taxon>Bacillati</taxon>
        <taxon>Actinomycetota</taxon>
        <taxon>Actinomycetes</taxon>
        <taxon>Micromonosporales</taxon>
        <taxon>Micromonosporaceae</taxon>
        <taxon>Paractinoplanes</taxon>
    </lineage>
</organism>
<feature type="region of interest" description="Disordered" evidence="1">
    <location>
        <begin position="155"/>
        <end position="236"/>
    </location>
</feature>
<reference evidence="4" key="1">
    <citation type="journal article" date="2019" name="Int. J. Syst. Evol. Microbiol.">
        <title>The Global Catalogue of Microorganisms (GCM) 10K type strain sequencing project: providing services to taxonomists for standard genome sequencing and annotation.</title>
        <authorList>
            <consortium name="The Broad Institute Genomics Platform"/>
            <consortium name="The Broad Institute Genome Sequencing Center for Infectious Disease"/>
            <person name="Wu L."/>
            <person name="Ma J."/>
        </authorList>
    </citation>
    <scope>NUCLEOTIDE SEQUENCE [LARGE SCALE GENOMIC DNA]</scope>
    <source>
        <strain evidence="4">XZYJT-10</strain>
    </source>
</reference>
<sequence length="236" mass="24974">MVADQSVEIDGRVLRYCLHGPADGFPVVAHNGTPSTRFRRPDQIAVMHECGVRVLMADRPGYGGSTRRPGRSVADVAEDVRALADAQGWERFAVFGGSGGGPHALACAALLPKRVIRCAVLSGIMPPEDAEPPDEQTLRPKLEQISRDIMAKVAAGGPEMQPSWTATTAGSTTESPSRTSPGRRDTTTTADTCPEPAHFGRSSTGSAHPVRANGETVRANGESGIGPVWRSESFYA</sequence>
<dbReference type="RefSeq" id="WP_378975232.1">
    <property type="nucleotide sequence ID" value="NZ_JBHTBJ010000032.1"/>
</dbReference>